<evidence type="ECO:0000313" key="2">
    <source>
        <dbReference type="Proteomes" id="UP000460435"/>
    </source>
</evidence>
<dbReference type="RefSeq" id="WP_162452837.1">
    <property type="nucleotide sequence ID" value="NZ_WLZY01000010.1"/>
</dbReference>
<organism evidence="1 2">
    <name type="scientific">Phytoactinopolyspora mesophila</name>
    <dbReference type="NCBI Taxonomy" id="2650750"/>
    <lineage>
        <taxon>Bacteria</taxon>
        <taxon>Bacillati</taxon>
        <taxon>Actinomycetota</taxon>
        <taxon>Actinomycetes</taxon>
        <taxon>Jiangellales</taxon>
        <taxon>Jiangellaceae</taxon>
        <taxon>Phytoactinopolyspora</taxon>
    </lineage>
</organism>
<reference evidence="1 2" key="1">
    <citation type="submission" date="2019-11" db="EMBL/GenBank/DDBJ databases">
        <authorList>
            <person name="Li X.-J."/>
            <person name="Feng X.-M."/>
        </authorList>
    </citation>
    <scope>NUCLEOTIDE SEQUENCE [LARGE SCALE GENOMIC DNA]</scope>
    <source>
        <strain evidence="1 2">XMNu-373</strain>
    </source>
</reference>
<accession>A0A7K3MA39</accession>
<comment type="caution">
    <text evidence="1">The sequence shown here is derived from an EMBL/GenBank/DDBJ whole genome shotgun (WGS) entry which is preliminary data.</text>
</comment>
<protein>
    <recommendedName>
        <fullName evidence="3">Type IV toxin-antitoxin system AbiEi family antitoxin domain-containing protein</fullName>
    </recommendedName>
</protein>
<dbReference type="EMBL" id="WLZY01000010">
    <property type="protein sequence ID" value="NDL60126.1"/>
    <property type="molecule type" value="Genomic_DNA"/>
</dbReference>
<evidence type="ECO:0000313" key="1">
    <source>
        <dbReference type="EMBL" id="NDL60126.1"/>
    </source>
</evidence>
<dbReference type="AlphaFoldDB" id="A0A7K3MA39"/>
<gene>
    <name evidence="1" type="ORF">F7O44_23930</name>
</gene>
<sequence length="321" mass="35648">MDPQLQALAAQQGNVILRPQLIEAGFTDDEIMRLRRSGVLTAIRRGAYVETPVWEALDDVGRHRSMTSAVVRQLKVPAVPSHVSAAVMLGLPTWGVDLSVVHVTRADLHAARLEAGVMHHAAALPGEDLCVVDGMTLTAPARTAVDIARDVPFEQGVVTADAALARFGNDHDRLLRTLDRMRTWRGARAAGRVVAFADGAAESVGESRARVQFERIGLPRPRLQVVIPGPDGQIFRPDFLFEEERTLGEFDGRSKYERSLGPDDDPASVVWREKQREDQLRQMGYELARLVWRDLGRDVSVRDRFQAAFGRARRRRAVRAA</sequence>
<name>A0A7K3MA39_9ACTN</name>
<evidence type="ECO:0008006" key="3">
    <source>
        <dbReference type="Google" id="ProtNLM"/>
    </source>
</evidence>
<dbReference type="Proteomes" id="UP000460435">
    <property type="component" value="Unassembled WGS sequence"/>
</dbReference>
<keyword evidence="2" id="KW-1185">Reference proteome</keyword>
<proteinExistence type="predicted"/>